<dbReference type="AlphaFoldDB" id="A0A7S3EQL0"/>
<dbReference type="SUPFAM" id="SSF53300">
    <property type="entry name" value="vWA-like"/>
    <property type="match status" value="1"/>
</dbReference>
<sequence length="680" mass="71815">MSISVVTANDVAMVQLVPPQTLDANLGPTKGAYCFVIDVSGSMNAAAAVTNDDGDKVDHGWSMLDIAKHSTSSFVSSLEDADYVCLITYSDGAAVLLDWTLCNATGRERAIQAIDSMKPQRSTNLMAGIVTGFDKMTSLPAGMTLSEYSLNLIITTDGMPSAQWHPARGRDGYGPLIKACTAKTVGARGPAAKPTITSIGLGYQLDSELLLNFSDSFLHMPDPGAVGPFMVNLLANLRSTAKFPPDATGLVASRASLLISPGSAVLPDSGVPGYGSGRSLVEQVSADGQDALRIHLGSVNYDQVRHTLLRVVPGSPRLTVKFEINAIEVAGMVAAEALPASEMEARLIQAELLRFRSVEVIGEALAAAGGGASAISNFIAELKASPVAAEPSVVALTTTLENEVVLGASPTNFNRWGAHYMRTLPLMLLAERRSNFRDQALQQFGKDTRGREALFEAQSQAAEMRFATLKPPEPSLLRTAAAIGVPIAATGGGPPAPRAAPVALPDEFMRGGGCFAPEGLVGVACGDGISLRRFDQVAAGDVVVTASGFAKVRCVVLMRCPGGQAVFSRVQSESQAAFGSSFMITEWHPMIDARGKWRFPIMLGERVYRRCSHVYNLVLDRDHVVLVNGVGCVTLGHGIQGEVVGHSYWGSSKVIHDLQCLPGWSSGRVVMDPCESGMSA</sequence>
<reference evidence="2" key="1">
    <citation type="submission" date="2021-01" db="EMBL/GenBank/DDBJ databases">
        <authorList>
            <person name="Corre E."/>
            <person name="Pelletier E."/>
            <person name="Niang G."/>
            <person name="Scheremetjew M."/>
            <person name="Finn R."/>
            <person name="Kale V."/>
            <person name="Holt S."/>
            <person name="Cochrane G."/>
            <person name="Meng A."/>
            <person name="Brown T."/>
            <person name="Cohen L."/>
        </authorList>
    </citation>
    <scope>NUCLEOTIDE SEQUENCE</scope>
    <source>
        <strain evidence="2">CCMP281</strain>
    </source>
</reference>
<dbReference type="PROSITE" id="PS50234">
    <property type="entry name" value="VWFA"/>
    <property type="match status" value="1"/>
</dbReference>
<dbReference type="Pfam" id="PF14623">
    <property type="entry name" value="Vint"/>
    <property type="match status" value="1"/>
</dbReference>
<gene>
    <name evidence="2" type="ORF">HERI1096_LOCUS198</name>
</gene>
<dbReference type="Gene3D" id="3.40.50.410">
    <property type="entry name" value="von Willebrand factor, type A domain"/>
    <property type="match status" value="1"/>
</dbReference>
<dbReference type="InterPro" id="IPR002035">
    <property type="entry name" value="VWF_A"/>
</dbReference>
<evidence type="ECO:0000313" key="2">
    <source>
        <dbReference type="EMBL" id="CAE0096059.1"/>
    </source>
</evidence>
<evidence type="ECO:0000259" key="1">
    <source>
        <dbReference type="PROSITE" id="PS50234"/>
    </source>
</evidence>
<name>A0A7S3EQL0_9EUKA</name>
<accession>A0A7S3EQL0</accession>
<dbReference type="SMART" id="SM00327">
    <property type="entry name" value="VWA"/>
    <property type="match status" value="1"/>
</dbReference>
<dbReference type="Pfam" id="PF13519">
    <property type="entry name" value="VWA_2"/>
    <property type="match status" value="1"/>
</dbReference>
<proteinExistence type="predicted"/>
<dbReference type="EMBL" id="HBHX01000346">
    <property type="protein sequence ID" value="CAE0096059.1"/>
    <property type="molecule type" value="Transcribed_RNA"/>
</dbReference>
<protein>
    <recommendedName>
        <fullName evidence="1">VWFA domain-containing protein</fullName>
    </recommendedName>
</protein>
<organism evidence="2">
    <name type="scientific">Haptolina ericina</name>
    <dbReference type="NCBI Taxonomy" id="156174"/>
    <lineage>
        <taxon>Eukaryota</taxon>
        <taxon>Haptista</taxon>
        <taxon>Haptophyta</taxon>
        <taxon>Prymnesiophyceae</taxon>
        <taxon>Prymnesiales</taxon>
        <taxon>Prymnesiaceae</taxon>
        <taxon>Haptolina</taxon>
    </lineage>
</organism>
<feature type="domain" description="VWFA" evidence="1">
    <location>
        <begin position="32"/>
        <end position="210"/>
    </location>
</feature>
<dbReference type="InterPro" id="IPR036465">
    <property type="entry name" value="vWFA_dom_sf"/>
</dbReference>
<dbReference type="InterPro" id="IPR039510">
    <property type="entry name" value="Vint_dom"/>
</dbReference>